<proteinExistence type="predicted"/>
<feature type="transmembrane region" description="Helical" evidence="2">
    <location>
        <begin position="26"/>
        <end position="43"/>
    </location>
</feature>
<keyword evidence="1" id="KW-0732">Signal</keyword>
<keyword evidence="2" id="KW-0812">Transmembrane</keyword>
<dbReference type="SUPFAM" id="SSF56925">
    <property type="entry name" value="OMPA-like"/>
    <property type="match status" value="1"/>
</dbReference>
<dbReference type="InterPro" id="IPR027385">
    <property type="entry name" value="Beta-barrel_OMP"/>
</dbReference>
<dbReference type="AlphaFoldDB" id="A0AAW6U5P9"/>
<protein>
    <recommendedName>
        <fullName evidence="3">Outer membrane protein beta-barrel domain-containing protein</fullName>
    </recommendedName>
</protein>
<name>A0AAW6U5P9_9BACT</name>
<organism evidence="4 5">
    <name type="scientific">Anaerobaca lacustris</name>
    <dbReference type="NCBI Taxonomy" id="3044600"/>
    <lineage>
        <taxon>Bacteria</taxon>
        <taxon>Pseudomonadati</taxon>
        <taxon>Planctomycetota</taxon>
        <taxon>Phycisphaerae</taxon>
        <taxon>Sedimentisphaerales</taxon>
        <taxon>Anaerobacaceae</taxon>
        <taxon>Anaerobaca</taxon>
    </lineage>
</organism>
<dbReference type="Pfam" id="PF13505">
    <property type="entry name" value="OMP_b-brl"/>
    <property type="match status" value="1"/>
</dbReference>
<dbReference type="RefSeq" id="WP_349246280.1">
    <property type="nucleotide sequence ID" value="NZ_JASCXX010000025.1"/>
</dbReference>
<evidence type="ECO:0000313" key="5">
    <source>
        <dbReference type="Proteomes" id="UP001431776"/>
    </source>
</evidence>
<feature type="domain" description="Outer membrane protein beta-barrel" evidence="3">
    <location>
        <begin position="36"/>
        <end position="227"/>
    </location>
</feature>
<dbReference type="EMBL" id="JASCXX010000025">
    <property type="protein sequence ID" value="MDI6450871.1"/>
    <property type="molecule type" value="Genomic_DNA"/>
</dbReference>
<evidence type="ECO:0000259" key="3">
    <source>
        <dbReference type="Pfam" id="PF13505"/>
    </source>
</evidence>
<evidence type="ECO:0000256" key="2">
    <source>
        <dbReference type="SAM" id="Phobius"/>
    </source>
</evidence>
<reference evidence="4" key="1">
    <citation type="submission" date="2023-05" db="EMBL/GenBank/DDBJ databases">
        <title>Anaerotaeda fermentans gen. nov., sp. nov., a novel anaerobic planctomycete of the new family within the order Sedimentisphaerales isolated from Taman Peninsula, Russia.</title>
        <authorList>
            <person name="Khomyakova M.A."/>
            <person name="Merkel A.Y."/>
            <person name="Slobodkin A.I."/>
        </authorList>
    </citation>
    <scope>NUCLEOTIDE SEQUENCE</scope>
    <source>
        <strain evidence="4">M17dextr</strain>
    </source>
</reference>
<gene>
    <name evidence="4" type="ORF">QJ522_17560</name>
</gene>
<keyword evidence="2" id="KW-0472">Membrane</keyword>
<comment type="caution">
    <text evidence="4">The sequence shown here is derived from an EMBL/GenBank/DDBJ whole genome shotgun (WGS) entry which is preliminary data.</text>
</comment>
<dbReference type="Proteomes" id="UP001431776">
    <property type="component" value="Unassembled WGS sequence"/>
</dbReference>
<keyword evidence="5" id="KW-1185">Reference proteome</keyword>
<dbReference type="Gene3D" id="2.40.160.20">
    <property type="match status" value="1"/>
</dbReference>
<evidence type="ECO:0000256" key="1">
    <source>
        <dbReference type="ARBA" id="ARBA00022729"/>
    </source>
</evidence>
<dbReference type="InterPro" id="IPR011250">
    <property type="entry name" value="OMP/PagP_B-barrel"/>
</dbReference>
<accession>A0AAW6U5P9</accession>
<sequence length="238" mass="26422">MASTETAREKCLADDGVRRRPRIRQGLWIAAVATTVAMLPGMMNSASAGNGPGIALKVGMQTIESPVTLRDTTRTRYELELSSQLFANERLDFALSVGGSSLGTHRDYYAEMVDGVLIEQSFRDTLSLLDVRVAARLHPLGQDGPIRPYLGAGVGYFWFIDSWSDRYYETVGGITYTDRRKGTDTLSESFFPFVLAGLNVAVNDNAEVLLEFQYDIEKKDSGFDFGGPIYMLGLRFRF</sequence>
<keyword evidence="2" id="KW-1133">Transmembrane helix</keyword>
<evidence type="ECO:0000313" key="4">
    <source>
        <dbReference type="EMBL" id="MDI6450871.1"/>
    </source>
</evidence>